<dbReference type="SUPFAM" id="SSF55729">
    <property type="entry name" value="Acyl-CoA N-acyltransferases (Nat)"/>
    <property type="match status" value="1"/>
</dbReference>
<dbReference type="PANTHER" id="PTHR39173:SF1">
    <property type="entry name" value="ACETYLTRANSFERASE"/>
    <property type="match status" value="1"/>
</dbReference>
<dbReference type="EMBL" id="FWXH01000002">
    <property type="protein sequence ID" value="SMC19685.1"/>
    <property type="molecule type" value="Genomic_DNA"/>
</dbReference>
<keyword evidence="2" id="KW-0808">Transferase</keyword>
<dbReference type="Pfam" id="PF00583">
    <property type="entry name" value="Acetyltransf_1"/>
    <property type="match status" value="1"/>
</dbReference>
<protein>
    <submittedName>
        <fullName evidence="2">Predicted acetyltransferase</fullName>
    </submittedName>
</protein>
<dbReference type="InterPro" id="IPR016181">
    <property type="entry name" value="Acyl_CoA_acyltransferase"/>
</dbReference>
<dbReference type="OrthoDB" id="9810615at2"/>
<proteinExistence type="predicted"/>
<organism evidence="2 3">
    <name type="scientific">Clostridium acidisoli DSM 12555</name>
    <dbReference type="NCBI Taxonomy" id="1121291"/>
    <lineage>
        <taxon>Bacteria</taxon>
        <taxon>Bacillati</taxon>
        <taxon>Bacillota</taxon>
        <taxon>Clostridia</taxon>
        <taxon>Eubacteriales</taxon>
        <taxon>Clostridiaceae</taxon>
        <taxon>Clostridium</taxon>
    </lineage>
</organism>
<dbReference type="InterPro" id="IPR000182">
    <property type="entry name" value="GNAT_dom"/>
</dbReference>
<dbReference type="GO" id="GO:0016747">
    <property type="term" value="F:acyltransferase activity, transferring groups other than amino-acyl groups"/>
    <property type="evidence" value="ECO:0007669"/>
    <property type="project" value="InterPro"/>
</dbReference>
<evidence type="ECO:0000313" key="3">
    <source>
        <dbReference type="Proteomes" id="UP000192468"/>
    </source>
</evidence>
<keyword evidence="3" id="KW-1185">Reference proteome</keyword>
<dbReference type="STRING" id="1121291.SAMN02745134_00903"/>
<evidence type="ECO:0000313" key="2">
    <source>
        <dbReference type="EMBL" id="SMC19685.1"/>
    </source>
</evidence>
<feature type="domain" description="N-acetyltransferase" evidence="1">
    <location>
        <begin position="3"/>
        <end position="168"/>
    </location>
</feature>
<sequence length="168" mass="19447">MNCELKKLSPDDGRDIYDMLQKLPKDENGFTNGCSGLTYEEFKKWLVKNNNMSNGIGIEEWMVPQNNYWLFIDGIPVGMGKLRHYLTDKLRKDGGHIGYSILLDYRNKGYGKILLKMLIDCAKDMKIDRLLLMVHNHNVTSIKTALANDGIIEKVDSKCHFIWIENKY</sequence>
<dbReference type="PANTHER" id="PTHR39173">
    <property type="entry name" value="ACETYLTRANSFERASE"/>
    <property type="match status" value="1"/>
</dbReference>
<dbReference type="CDD" id="cd04301">
    <property type="entry name" value="NAT_SF"/>
    <property type="match status" value="1"/>
</dbReference>
<reference evidence="2 3" key="1">
    <citation type="submission" date="2017-04" db="EMBL/GenBank/DDBJ databases">
        <authorList>
            <person name="Afonso C.L."/>
            <person name="Miller P.J."/>
            <person name="Scott M.A."/>
            <person name="Spackman E."/>
            <person name="Goraichik I."/>
            <person name="Dimitrov K.M."/>
            <person name="Suarez D.L."/>
            <person name="Swayne D.E."/>
        </authorList>
    </citation>
    <scope>NUCLEOTIDE SEQUENCE [LARGE SCALE GENOMIC DNA]</scope>
    <source>
        <strain evidence="2 3">DSM 12555</strain>
    </source>
</reference>
<gene>
    <name evidence="2" type="ORF">SAMN02745134_00903</name>
</gene>
<accession>A0A1W1X6W3</accession>
<dbReference type="RefSeq" id="WP_139795961.1">
    <property type="nucleotide sequence ID" value="NZ_FWXH01000002.1"/>
</dbReference>
<dbReference type="Proteomes" id="UP000192468">
    <property type="component" value="Unassembled WGS sequence"/>
</dbReference>
<name>A0A1W1X6W3_9CLOT</name>
<dbReference type="AlphaFoldDB" id="A0A1W1X6W3"/>
<dbReference type="Gene3D" id="3.40.630.30">
    <property type="match status" value="1"/>
</dbReference>
<evidence type="ECO:0000259" key="1">
    <source>
        <dbReference type="PROSITE" id="PS51186"/>
    </source>
</evidence>
<dbReference type="PROSITE" id="PS51186">
    <property type="entry name" value="GNAT"/>
    <property type="match status" value="1"/>
</dbReference>